<gene>
    <name evidence="7 10" type="primary">zwf</name>
    <name evidence="10" type="ORF">BGL_1c08210</name>
</gene>
<sequence>MPWRGAFPTGRRHMQTDSSFTFVLFGGTGDLSMRKILPALFEAHRANMLAEAGRIVAVARHESDRAAYHGWVEEHVKPHARKASGNALDEAAWRRFLERIDYVHLDLGRPEDYKVLRDAIGTLPGTRVFYLATGPSLFEPICKALAGVGLSEGARIVLEKPLGYDLASSNEINDAVGEIFAEDQIYRIDHYLGKEPVQNLLALRFGNALFEPLWRREWVESIQITIAEELGVEARGDFYDNTGALRDMVQNHLLQLLSIVAMEPPHSMDSDSVRDEKLRVLRALKPIDPRDISKVAVRGQYHGGTIKGTQVPAYATEPGVKPDSTTETYVALKVEIENWRWAGVPFFLRTGKRLADRVAEIVVNFRAVPHSALGASALRAGANRLVIRLQPNETIRLYCLAKQPGEGMNLASVHLDLAFDQFFKEGQMEAYQRLLLDVINGRLALFVRRDEQEAAWRWVEPIQSEWQKSLKPPKPYASGTWGPAAASAMLAQHGTCWLEEEN</sequence>
<accession>A0A0B6RWF9</accession>
<dbReference type="GO" id="GO:0050661">
    <property type="term" value="F:NADP binding"/>
    <property type="evidence" value="ECO:0007669"/>
    <property type="project" value="UniProtKB-UniRule"/>
</dbReference>
<feature type="binding site" evidence="7">
    <location>
        <position position="194"/>
    </location>
    <ligand>
        <name>substrate</name>
    </ligand>
</feature>
<feature type="binding site" evidence="7">
    <location>
        <begin position="106"/>
        <end position="107"/>
    </location>
    <ligand>
        <name>NADP(+)</name>
        <dbReference type="ChEBI" id="CHEBI:58349"/>
    </ligand>
</feature>
<organism evidence="10 11">
    <name type="scientific">Burkholderia plantarii</name>
    <dbReference type="NCBI Taxonomy" id="41899"/>
    <lineage>
        <taxon>Bacteria</taxon>
        <taxon>Pseudomonadati</taxon>
        <taxon>Pseudomonadota</taxon>
        <taxon>Betaproteobacteria</taxon>
        <taxon>Burkholderiales</taxon>
        <taxon>Burkholderiaceae</taxon>
        <taxon>Burkholderia</taxon>
    </lineage>
</organism>
<dbReference type="InterPro" id="IPR019796">
    <property type="entry name" value="G6P_DH_AS"/>
</dbReference>
<feature type="active site" description="Proton acceptor" evidence="7">
    <location>
        <position position="252"/>
    </location>
</feature>
<evidence type="ECO:0000256" key="6">
    <source>
        <dbReference type="ARBA" id="ARBA00023277"/>
    </source>
</evidence>
<dbReference type="EC" id="1.1.1.49" evidence="7"/>
<dbReference type="SUPFAM" id="SSF55347">
    <property type="entry name" value="Glyceraldehyde-3-phosphate dehydrogenase-like, C-terminal domain"/>
    <property type="match status" value="1"/>
</dbReference>
<feature type="binding site" evidence="7">
    <location>
        <position position="190"/>
    </location>
    <ligand>
        <name>substrate</name>
    </ligand>
</feature>
<dbReference type="Gene3D" id="3.40.50.720">
    <property type="entry name" value="NAD(P)-binding Rossmann-like Domain"/>
    <property type="match status" value="1"/>
</dbReference>
<dbReference type="InterPro" id="IPR036291">
    <property type="entry name" value="NAD(P)-bd_dom_sf"/>
</dbReference>
<feature type="binding site" evidence="7">
    <location>
        <position position="352"/>
    </location>
    <ligand>
        <name>substrate</name>
    </ligand>
</feature>
<keyword evidence="6 7" id="KW-0119">Carbohydrate metabolism</keyword>
<feature type="binding site" evidence="7">
    <location>
        <position position="228"/>
    </location>
    <ligand>
        <name>substrate</name>
    </ligand>
</feature>
<dbReference type="Pfam" id="PF02781">
    <property type="entry name" value="G6PD_C"/>
    <property type="match status" value="1"/>
</dbReference>
<dbReference type="PANTHER" id="PTHR23429">
    <property type="entry name" value="GLUCOSE-6-PHOSPHATE 1-DEHYDROGENASE G6PD"/>
    <property type="match status" value="1"/>
</dbReference>
<dbReference type="Proteomes" id="UP000031838">
    <property type="component" value="Chromosome 1"/>
</dbReference>
<comment type="similarity">
    <text evidence="2 7">Belongs to the glucose-6-phosphate dehydrogenase family.</text>
</comment>
<keyword evidence="3 7" id="KW-0313">Glucose metabolism</keyword>
<reference evidence="10 11" key="2">
    <citation type="journal article" date="2016" name="Appl. Microbiol. Biotechnol.">
        <title>Mutations improving production and secretion of extracellular lipase by Burkholderia glumae PG1.</title>
        <authorList>
            <person name="Knapp A."/>
            <person name="Voget S."/>
            <person name="Gao R."/>
            <person name="Zaburannyi N."/>
            <person name="Krysciak D."/>
            <person name="Breuer M."/>
            <person name="Hauer B."/>
            <person name="Streit W.R."/>
            <person name="Muller R."/>
            <person name="Daniel R."/>
            <person name="Jaeger K.E."/>
        </authorList>
    </citation>
    <scope>NUCLEOTIDE SEQUENCE [LARGE SCALE GENOMIC DNA]</scope>
    <source>
        <strain evidence="10 11">PG1</strain>
    </source>
</reference>
<evidence type="ECO:0000259" key="9">
    <source>
        <dbReference type="Pfam" id="PF02781"/>
    </source>
</evidence>
<comment type="catalytic activity">
    <reaction evidence="7">
        <text>D-glucose 6-phosphate + NADP(+) = 6-phospho-D-glucono-1,5-lactone + NADPH + H(+)</text>
        <dbReference type="Rhea" id="RHEA:15841"/>
        <dbReference type="ChEBI" id="CHEBI:15378"/>
        <dbReference type="ChEBI" id="CHEBI:57783"/>
        <dbReference type="ChEBI" id="CHEBI:57955"/>
        <dbReference type="ChEBI" id="CHEBI:58349"/>
        <dbReference type="ChEBI" id="CHEBI:61548"/>
        <dbReference type="EC" id="1.1.1.49"/>
    </reaction>
</comment>
<dbReference type="AlphaFoldDB" id="A0A0B6RWF9"/>
<evidence type="ECO:0000259" key="8">
    <source>
        <dbReference type="Pfam" id="PF00479"/>
    </source>
</evidence>
<evidence type="ECO:0000313" key="10">
    <source>
        <dbReference type="EMBL" id="AJK45355.1"/>
    </source>
</evidence>
<dbReference type="PROSITE" id="PS00069">
    <property type="entry name" value="G6P_DEHYDROGENASE"/>
    <property type="match status" value="1"/>
</dbReference>
<evidence type="ECO:0000256" key="5">
    <source>
        <dbReference type="ARBA" id="ARBA00023002"/>
    </source>
</evidence>
<dbReference type="SUPFAM" id="SSF51735">
    <property type="entry name" value="NAD(P)-binding Rossmann-fold domains"/>
    <property type="match status" value="1"/>
</dbReference>
<evidence type="ECO:0000256" key="4">
    <source>
        <dbReference type="ARBA" id="ARBA00022857"/>
    </source>
</evidence>
<comment type="function">
    <text evidence="7">Catalyzes the oxidation of glucose 6-phosphate to 6-phosphogluconolactone.</text>
</comment>
<name>A0A0B6RWF9_BURPL</name>
<dbReference type="NCBIfam" id="TIGR00871">
    <property type="entry name" value="zwf"/>
    <property type="match status" value="1"/>
</dbReference>
<dbReference type="HAMAP" id="MF_00966">
    <property type="entry name" value="G6PD"/>
    <property type="match status" value="1"/>
</dbReference>
<feature type="binding site" evidence="7">
    <location>
        <position position="247"/>
    </location>
    <ligand>
        <name>substrate</name>
    </ligand>
</feature>
<protein>
    <recommendedName>
        <fullName evidence="7">Glucose-6-phosphate 1-dehydrogenase</fullName>
        <shortName evidence="7">G6PD</shortName>
        <ecNumber evidence="7">1.1.1.49</ecNumber>
    </recommendedName>
</protein>
<dbReference type="GO" id="GO:0009051">
    <property type="term" value="P:pentose-phosphate shunt, oxidative branch"/>
    <property type="evidence" value="ECO:0007669"/>
    <property type="project" value="TreeGrafter"/>
</dbReference>
<dbReference type="InterPro" id="IPR022674">
    <property type="entry name" value="G6P_DH_NAD-bd"/>
</dbReference>
<dbReference type="GO" id="GO:0005829">
    <property type="term" value="C:cytosol"/>
    <property type="evidence" value="ECO:0007669"/>
    <property type="project" value="TreeGrafter"/>
</dbReference>
<dbReference type="HOGENOM" id="CLU_013524_5_0_4"/>
<dbReference type="KEGG" id="bgp:BGL_1c08210"/>
<dbReference type="GO" id="GO:0004345">
    <property type="term" value="F:glucose-6-phosphate dehydrogenase activity"/>
    <property type="evidence" value="ECO:0007669"/>
    <property type="project" value="UniProtKB-UniRule"/>
</dbReference>
<dbReference type="Gene3D" id="3.30.360.10">
    <property type="entry name" value="Dihydrodipicolinate Reductase, domain 2"/>
    <property type="match status" value="1"/>
</dbReference>
<reference evidence="11" key="1">
    <citation type="submission" date="2011-03" db="EMBL/GenBank/DDBJ databases">
        <authorList>
            <person name="Voget S."/>
            <person name="Streit W.R."/>
            <person name="Jaeger K.E."/>
            <person name="Daniel R."/>
        </authorList>
    </citation>
    <scope>NUCLEOTIDE SEQUENCE [LARGE SCALE GENOMIC DNA]</scope>
    <source>
        <strain evidence="11">PG1</strain>
    </source>
</reference>
<evidence type="ECO:0000313" key="11">
    <source>
        <dbReference type="Proteomes" id="UP000031838"/>
    </source>
</evidence>
<dbReference type="Pfam" id="PF00479">
    <property type="entry name" value="G6PD_N"/>
    <property type="match status" value="1"/>
</dbReference>
<dbReference type="InterPro" id="IPR022675">
    <property type="entry name" value="G6P_DH_C"/>
</dbReference>
<dbReference type="PIRSF" id="PIRSF000110">
    <property type="entry name" value="G6PD"/>
    <property type="match status" value="1"/>
</dbReference>
<dbReference type="GO" id="GO:0006006">
    <property type="term" value="P:glucose metabolic process"/>
    <property type="evidence" value="ECO:0007669"/>
    <property type="project" value="UniProtKB-KW"/>
</dbReference>
<dbReference type="EMBL" id="CP002580">
    <property type="protein sequence ID" value="AJK45355.1"/>
    <property type="molecule type" value="Genomic_DNA"/>
</dbReference>
<dbReference type="PANTHER" id="PTHR23429:SF0">
    <property type="entry name" value="GLUCOSE-6-PHOSPHATE 1-DEHYDROGENASE"/>
    <property type="match status" value="1"/>
</dbReference>
<feature type="binding site" evidence="7">
    <location>
        <position position="160"/>
    </location>
    <ligand>
        <name>NADP(+)</name>
        <dbReference type="ChEBI" id="CHEBI:58349"/>
    </ligand>
</feature>
<keyword evidence="11" id="KW-1185">Reference proteome</keyword>
<keyword evidence="4 7" id="KW-0521">NADP</keyword>
<dbReference type="UniPathway" id="UPA00115">
    <property type="reaction ID" value="UER00408"/>
</dbReference>
<evidence type="ECO:0000256" key="7">
    <source>
        <dbReference type="HAMAP-Rule" id="MF_00966"/>
    </source>
</evidence>
<dbReference type="InterPro" id="IPR001282">
    <property type="entry name" value="G6P_DH"/>
</dbReference>
<feature type="binding site" evidence="7">
    <location>
        <position position="60"/>
    </location>
    <ligand>
        <name>NADP(+)</name>
        <dbReference type="ChEBI" id="CHEBI:58349"/>
    </ligand>
</feature>
<evidence type="ECO:0000256" key="1">
    <source>
        <dbReference type="ARBA" id="ARBA00004937"/>
    </source>
</evidence>
<dbReference type="NCBIfam" id="NF009492">
    <property type="entry name" value="PRK12853.1-3"/>
    <property type="match status" value="1"/>
</dbReference>
<feature type="domain" description="Glucose-6-phosphate dehydrogenase C-terminal" evidence="9">
    <location>
        <begin position="201"/>
        <end position="497"/>
    </location>
</feature>
<keyword evidence="5 7" id="KW-0560">Oxidoreductase</keyword>
<evidence type="ECO:0000256" key="3">
    <source>
        <dbReference type="ARBA" id="ARBA00022526"/>
    </source>
</evidence>
<dbReference type="PRINTS" id="PR00079">
    <property type="entry name" value="G6PDHDRGNASE"/>
</dbReference>
<comment type="pathway">
    <text evidence="1 7">Carbohydrate degradation; pentose phosphate pathway; D-ribulose 5-phosphate from D-glucose 6-phosphate (oxidative stage): step 1/3.</text>
</comment>
<evidence type="ECO:0000256" key="2">
    <source>
        <dbReference type="ARBA" id="ARBA00009975"/>
    </source>
</evidence>
<feature type="domain" description="Glucose-6-phosphate dehydrogenase NAD-binding" evidence="8">
    <location>
        <begin position="23"/>
        <end position="199"/>
    </location>
</feature>
<proteinExistence type="inferred from homology"/>
<comment type="caution">
    <text evidence="7">Lacks conserved residue(s) required for the propagation of feature annotation.</text>
</comment>